<feature type="compositionally biased region" description="Low complexity" evidence="1">
    <location>
        <begin position="450"/>
        <end position="464"/>
    </location>
</feature>
<protein>
    <submittedName>
        <fullName evidence="3">Alpha/beta hydrolase-fold protein</fullName>
    </submittedName>
</protein>
<feature type="transmembrane region" description="Helical" evidence="2">
    <location>
        <begin position="38"/>
        <end position="58"/>
    </location>
</feature>
<evidence type="ECO:0000256" key="1">
    <source>
        <dbReference type="SAM" id="MobiDB-lite"/>
    </source>
</evidence>
<sequence>MDVSLLTGWLPWTLRIAALAALAAAIGRRDARWYRRELPIALAAALGPTLLGALGVSWFGDLDDPLPFGLWGWTWCALLAVGVLLTGWRGARWWTRAAAPAAMVLAVVCAANSLNIATGYYPDLGDAAADLSGKPVPQQMSLAEARKAVGRAETGRVVAVDIPAQPSGFSHRKEFVYLPPAWFRSKQRPKLPVVEMIGGVFAEPENWIRAGNAVEIADAYAAAHNGNAPILVFADATGDFKTDTECMNGKAGKAEDHLLKDIPKYVSKTFGTATGPKKWAVAGWSMGGTCALTITLAHPDVFGRFLDISGDPAPSKGDRKQTLEELFDGDEQAMAAHDPTSLLAASRRDTFKGVSGWFAVGEDETKRVAQLKKLEPAAKATGIATRVSVIPGKHNWQVAATAFEEALPWLAQELGTPGAKPAKQPAKPAGSPSPSPTAPSGSPTAPPGAPSAASAAPAASPDRK</sequence>
<feature type="transmembrane region" description="Helical" evidence="2">
    <location>
        <begin position="100"/>
        <end position="121"/>
    </location>
</feature>
<dbReference type="GO" id="GO:0016747">
    <property type="term" value="F:acyltransferase activity, transferring groups other than amino-acyl groups"/>
    <property type="evidence" value="ECO:0007669"/>
    <property type="project" value="TreeGrafter"/>
</dbReference>
<dbReference type="InterPro" id="IPR050583">
    <property type="entry name" value="Mycobacterial_A85_antigen"/>
</dbReference>
<keyword evidence="2" id="KW-0472">Membrane</keyword>
<evidence type="ECO:0000256" key="2">
    <source>
        <dbReference type="SAM" id="Phobius"/>
    </source>
</evidence>
<dbReference type="GO" id="GO:0016787">
    <property type="term" value="F:hydrolase activity"/>
    <property type="evidence" value="ECO:0007669"/>
    <property type="project" value="UniProtKB-KW"/>
</dbReference>
<organism evidence="3">
    <name type="scientific">Kitasatospora camelliae</name>
    <dbReference type="NCBI Taxonomy" id="3156397"/>
    <lineage>
        <taxon>Bacteria</taxon>
        <taxon>Bacillati</taxon>
        <taxon>Actinomycetota</taxon>
        <taxon>Actinomycetes</taxon>
        <taxon>Kitasatosporales</taxon>
        <taxon>Streptomycetaceae</taxon>
        <taxon>Kitasatospora</taxon>
    </lineage>
</organism>
<keyword evidence="2" id="KW-1133">Transmembrane helix</keyword>
<name>A0AAU8JU12_9ACTN</name>
<dbReference type="PANTHER" id="PTHR48098:SF1">
    <property type="entry name" value="DIACYLGLYCEROL ACYLTRANSFERASE_MYCOLYLTRANSFERASE AG85A"/>
    <property type="match status" value="1"/>
</dbReference>
<keyword evidence="2" id="KW-0812">Transmembrane</keyword>
<dbReference type="Gene3D" id="3.40.50.1820">
    <property type="entry name" value="alpha/beta hydrolase"/>
    <property type="match status" value="1"/>
</dbReference>
<feature type="transmembrane region" description="Helical" evidence="2">
    <location>
        <begin position="70"/>
        <end position="88"/>
    </location>
</feature>
<dbReference type="InterPro" id="IPR000801">
    <property type="entry name" value="Esterase-like"/>
</dbReference>
<dbReference type="SUPFAM" id="SSF53474">
    <property type="entry name" value="alpha/beta-Hydrolases"/>
    <property type="match status" value="1"/>
</dbReference>
<feature type="transmembrane region" description="Helical" evidence="2">
    <location>
        <begin position="6"/>
        <end position="26"/>
    </location>
</feature>
<dbReference type="AlphaFoldDB" id="A0AAU8JU12"/>
<dbReference type="KEGG" id="kcm:ABWK59_13420"/>
<feature type="compositionally biased region" description="Low complexity" evidence="1">
    <location>
        <begin position="415"/>
        <end position="430"/>
    </location>
</feature>
<accession>A0AAU8JU12</accession>
<keyword evidence="3" id="KW-0378">Hydrolase</keyword>
<gene>
    <name evidence="3" type="ORF">ABWK59_13420</name>
</gene>
<dbReference type="EMBL" id="CP159872">
    <property type="protein sequence ID" value="XCM79844.1"/>
    <property type="molecule type" value="Genomic_DNA"/>
</dbReference>
<dbReference type="Pfam" id="PF00756">
    <property type="entry name" value="Esterase"/>
    <property type="match status" value="1"/>
</dbReference>
<dbReference type="PANTHER" id="PTHR48098">
    <property type="entry name" value="ENTEROCHELIN ESTERASE-RELATED"/>
    <property type="match status" value="1"/>
</dbReference>
<proteinExistence type="predicted"/>
<reference evidence="3" key="1">
    <citation type="submission" date="2024-06" db="EMBL/GenBank/DDBJ databases">
        <title>The genome sequences of Kitasatospora sp. strain HUAS MG31.</title>
        <authorList>
            <person name="Mo P."/>
        </authorList>
    </citation>
    <scope>NUCLEOTIDE SEQUENCE</scope>
    <source>
        <strain evidence="3">HUAS MG31</strain>
    </source>
</reference>
<evidence type="ECO:0000313" key="3">
    <source>
        <dbReference type="EMBL" id="XCM79844.1"/>
    </source>
</evidence>
<dbReference type="InterPro" id="IPR029058">
    <property type="entry name" value="AB_hydrolase_fold"/>
</dbReference>
<feature type="region of interest" description="Disordered" evidence="1">
    <location>
        <begin position="414"/>
        <end position="464"/>
    </location>
</feature>
<dbReference type="RefSeq" id="WP_354640794.1">
    <property type="nucleotide sequence ID" value="NZ_CP159872.1"/>
</dbReference>